<keyword evidence="3 6" id="KW-0812">Transmembrane</keyword>
<dbReference type="InterPro" id="IPR054529">
    <property type="entry name" value="TcaA_2nd"/>
</dbReference>
<name>A0ABT9ZAQ1_9BACI</name>
<evidence type="ECO:0000259" key="7">
    <source>
        <dbReference type="Pfam" id="PF13240"/>
    </source>
</evidence>
<dbReference type="Pfam" id="PF13240">
    <property type="entry name" value="Zn_Ribbon_1"/>
    <property type="match status" value="1"/>
</dbReference>
<keyword evidence="2" id="KW-1003">Cell membrane</keyword>
<organism evidence="12 13">
    <name type="scientific">Metabacillus malikii</name>
    <dbReference type="NCBI Taxonomy" id="1504265"/>
    <lineage>
        <taxon>Bacteria</taxon>
        <taxon>Bacillati</taxon>
        <taxon>Bacillota</taxon>
        <taxon>Bacilli</taxon>
        <taxon>Bacillales</taxon>
        <taxon>Bacillaceae</taxon>
        <taxon>Metabacillus</taxon>
    </lineage>
</organism>
<feature type="domain" description="TcaA 4th" evidence="10">
    <location>
        <begin position="263"/>
        <end position="336"/>
    </location>
</feature>
<dbReference type="Pfam" id="PF22820">
    <property type="entry name" value="TcaA_3rd_4th"/>
    <property type="match status" value="2"/>
</dbReference>
<feature type="domain" description="YvbJ-like NTF2-like" evidence="11">
    <location>
        <begin position="346"/>
        <end position="465"/>
    </location>
</feature>
<proteinExistence type="predicted"/>
<dbReference type="Pfam" id="PF22813">
    <property type="entry name" value="TcaA_2nd"/>
    <property type="match status" value="1"/>
</dbReference>
<evidence type="ECO:0000259" key="9">
    <source>
        <dbReference type="Pfam" id="PF22819"/>
    </source>
</evidence>
<dbReference type="InterPro" id="IPR054528">
    <property type="entry name" value="TcaA_5th"/>
</dbReference>
<dbReference type="Proteomes" id="UP001234495">
    <property type="component" value="Unassembled WGS sequence"/>
</dbReference>
<feature type="domain" description="Zinc-ribbon" evidence="7">
    <location>
        <begin position="3"/>
        <end position="24"/>
    </location>
</feature>
<keyword evidence="5 6" id="KW-0472">Membrane</keyword>
<evidence type="ECO:0000256" key="4">
    <source>
        <dbReference type="ARBA" id="ARBA00022989"/>
    </source>
</evidence>
<gene>
    <name evidence="12" type="ORF">J2S19_000543</name>
</gene>
<dbReference type="InterPro" id="IPR026870">
    <property type="entry name" value="Zinc_ribbon_dom"/>
</dbReference>
<evidence type="ECO:0000256" key="1">
    <source>
        <dbReference type="ARBA" id="ARBA00004162"/>
    </source>
</evidence>
<evidence type="ECO:0000313" key="12">
    <source>
        <dbReference type="EMBL" id="MDQ0229292.1"/>
    </source>
</evidence>
<dbReference type="InterPro" id="IPR054530">
    <property type="entry name" value="TcaA_4th"/>
</dbReference>
<dbReference type="PANTHER" id="PTHR40038">
    <property type="entry name" value="MEMBRANE-ASSOCIATED PROTEIN TCAA"/>
    <property type="match status" value="1"/>
</dbReference>
<feature type="domain" description="TcaA protein NTF2-like" evidence="9">
    <location>
        <begin position="502"/>
        <end position="614"/>
    </location>
</feature>
<feature type="transmembrane region" description="Helical" evidence="6">
    <location>
        <begin position="52"/>
        <end position="71"/>
    </location>
</feature>
<reference evidence="12 13" key="1">
    <citation type="submission" date="2023-07" db="EMBL/GenBank/DDBJ databases">
        <title>Genomic Encyclopedia of Type Strains, Phase IV (KMG-IV): sequencing the most valuable type-strain genomes for metagenomic binning, comparative biology and taxonomic classification.</title>
        <authorList>
            <person name="Goeker M."/>
        </authorList>
    </citation>
    <scope>NUCLEOTIDE SEQUENCE [LARGE SCALE GENOMIC DNA]</scope>
    <source>
        <strain evidence="12 13">DSM 29005</strain>
    </source>
</reference>
<evidence type="ECO:0000256" key="6">
    <source>
        <dbReference type="SAM" id="Phobius"/>
    </source>
</evidence>
<dbReference type="InterPro" id="IPR056902">
    <property type="entry name" value="NTF2_YvbJ"/>
</dbReference>
<feature type="domain" description="TcaA second" evidence="8">
    <location>
        <begin position="78"/>
        <end position="184"/>
    </location>
</feature>
<accession>A0ABT9ZAQ1</accession>
<dbReference type="PANTHER" id="PTHR40038:SF1">
    <property type="entry name" value="MEMBRANE-ASSOCIATED PROTEIN TCAA"/>
    <property type="match status" value="1"/>
</dbReference>
<keyword evidence="4 6" id="KW-1133">Transmembrane helix</keyword>
<comment type="caution">
    <text evidence="12">The sequence shown here is derived from an EMBL/GenBank/DDBJ whole genome shotgun (WGS) entry which is preliminary data.</text>
</comment>
<dbReference type="EMBL" id="JAUSUD010000002">
    <property type="protein sequence ID" value="MDQ0229292.1"/>
    <property type="molecule type" value="Genomic_DNA"/>
</dbReference>
<evidence type="ECO:0000259" key="10">
    <source>
        <dbReference type="Pfam" id="PF22820"/>
    </source>
</evidence>
<evidence type="ECO:0000259" key="8">
    <source>
        <dbReference type="Pfam" id="PF22813"/>
    </source>
</evidence>
<dbReference type="Pfam" id="PF25155">
    <property type="entry name" value="NTF2_YvbJ"/>
    <property type="match status" value="1"/>
</dbReference>
<evidence type="ECO:0000256" key="2">
    <source>
        <dbReference type="ARBA" id="ARBA00022475"/>
    </source>
</evidence>
<dbReference type="RefSeq" id="WP_307336771.1">
    <property type="nucleotide sequence ID" value="NZ_JAUSUD010000002.1"/>
</dbReference>
<sequence length="620" mass="70695">MLFCKECGAQLKEGAAFCPSCGTNVKTHESERIDQTRQQIAPAKKMSKKKKLVIAGISAAVVILFGAYKVGEHFTDKNRKIENFEMALIEGNTENVAKLLNTNDPQLKISETTVKGFVDYYKKHPNEVNELINNLQDQSTYIDNNTNKKSTSSFFSEDDLKNGVVNLKKDGKTWLFYDNYTLEVEEVYVSISTNYKNTQLSIAGKEIGKADKKNFEQTYGPFLPGIYKVEAKLKTDFVDLKKKREVTLIDVGSKVNIDMYLEGEEVTVDMESFDPTIKAELFIDGKDVKINPNENPTFGPVLTDGSMKLNVEATLPWGKVKTNEIPISSSEVEINLGQSKDLQETIFNQVVSYSKEALEAYTSGSADKVTTATNRNKEDILERIEYLQYREEYYKGQYLGTTFAIDSLNVEYNGEQWEAEVEVLQTYNEAEYYEGETPQLEKNEVNRVYTLVYNEENKKWLIETMDYSYGYGTDNVKEINEKEPKTYQTSWGNSKITDDKSQQIASFVEEYMYASVDAINAENFSIVEPYLDSSGKKYNEQKEYTAYLNEKGITEELLNIEIKEVKKLDDTTYQVTSLDEYKLMYSDGTDKTTSFKTVQKVKIQSDGSFAMNELISTDEQ</sequence>
<evidence type="ECO:0000256" key="5">
    <source>
        <dbReference type="ARBA" id="ARBA00023136"/>
    </source>
</evidence>
<evidence type="ECO:0000313" key="13">
    <source>
        <dbReference type="Proteomes" id="UP001234495"/>
    </source>
</evidence>
<keyword evidence="13" id="KW-1185">Reference proteome</keyword>
<comment type="subcellular location">
    <subcellularLocation>
        <location evidence="1">Cell membrane</location>
        <topology evidence="1">Single-pass membrane protein</topology>
    </subcellularLocation>
</comment>
<dbReference type="Pfam" id="PF22819">
    <property type="entry name" value="TcaA_5th"/>
    <property type="match status" value="1"/>
</dbReference>
<evidence type="ECO:0000256" key="3">
    <source>
        <dbReference type="ARBA" id="ARBA00022692"/>
    </source>
</evidence>
<feature type="domain" description="TcaA 4th" evidence="10">
    <location>
        <begin position="186"/>
        <end position="247"/>
    </location>
</feature>
<evidence type="ECO:0000259" key="11">
    <source>
        <dbReference type="Pfam" id="PF25155"/>
    </source>
</evidence>
<protein>
    <submittedName>
        <fullName evidence="12">Membrane protein YvbJ</fullName>
    </submittedName>
</protein>